<comment type="caution">
    <text evidence="1">The sequence shown here is derived from an EMBL/GenBank/DDBJ whole genome shotgun (WGS) entry which is preliminary data.</text>
</comment>
<proteinExistence type="predicted"/>
<dbReference type="RefSeq" id="WP_272093934.1">
    <property type="nucleotide sequence ID" value="NZ_JAQNDK010000001.1"/>
</dbReference>
<organism evidence="1 2">
    <name type="scientific">Sorangium atrum</name>
    <dbReference type="NCBI Taxonomy" id="2995308"/>
    <lineage>
        <taxon>Bacteria</taxon>
        <taxon>Pseudomonadati</taxon>
        <taxon>Myxococcota</taxon>
        <taxon>Polyangia</taxon>
        <taxon>Polyangiales</taxon>
        <taxon>Polyangiaceae</taxon>
        <taxon>Sorangium</taxon>
    </lineage>
</organism>
<name>A0ABT5BSL9_9BACT</name>
<accession>A0ABT5BSL9</accession>
<evidence type="ECO:0000313" key="2">
    <source>
        <dbReference type="Proteomes" id="UP001217485"/>
    </source>
</evidence>
<evidence type="ECO:0000313" key="1">
    <source>
        <dbReference type="EMBL" id="MDC0677164.1"/>
    </source>
</evidence>
<sequence length="242" mass="27568">MSNKHMEEANGWKFKRNRDGDKHEKNCSDGYYRTLTIRDGTEKTRGERRVTEIHHVLCVHACSDETFPPTFTQERIGFIHKLLAITDWDINGSGNNIGLPKKWAYVLDPGNTTQWGGLPCHQVDHDIYLDALELWMAENVWDKIEENKQQKKCEKMAPESVKELFECGSSEWKKFLKKRGTDHGGTKACLDYCLTGSNDPAKESVWHIPFSMACPESDVRRRVKPPAGASVARKHLLAAAVK</sequence>
<dbReference type="EMBL" id="JAQNDK010000001">
    <property type="protein sequence ID" value="MDC0677164.1"/>
    <property type="molecule type" value="Genomic_DNA"/>
</dbReference>
<keyword evidence="2" id="KW-1185">Reference proteome</keyword>
<gene>
    <name evidence="1" type="ORF">POL72_05385</name>
</gene>
<protein>
    <recommendedName>
        <fullName evidence="3">HNH nuclease domain-containing protein</fullName>
    </recommendedName>
</protein>
<evidence type="ECO:0008006" key="3">
    <source>
        <dbReference type="Google" id="ProtNLM"/>
    </source>
</evidence>
<reference evidence="1 2" key="1">
    <citation type="submission" date="2023-01" db="EMBL/GenBank/DDBJ databases">
        <title>Minimal conservation of predation-associated metabolite biosynthetic gene clusters underscores biosynthetic potential of Myxococcota including descriptions for ten novel species: Archangium lansinium sp. nov., Myxococcus landrumus sp. nov., Nannocystis bai.</title>
        <authorList>
            <person name="Ahearne A."/>
            <person name="Stevens C."/>
            <person name="Dowd S."/>
        </authorList>
    </citation>
    <scope>NUCLEOTIDE SEQUENCE [LARGE SCALE GENOMIC DNA]</scope>
    <source>
        <strain evidence="1 2">WIWO2</strain>
    </source>
</reference>
<dbReference type="Proteomes" id="UP001217485">
    <property type="component" value="Unassembled WGS sequence"/>
</dbReference>